<dbReference type="InterPro" id="IPR029058">
    <property type="entry name" value="AB_hydrolase_fold"/>
</dbReference>
<sequence>MNIRVNGIDLWYEKTGDGPPIVLLHGNGESHRIFSVLTGQLSENFTVYALDSRDHGQSGKSRELTYGLMTEDTARFIEALGLDRPAVCGFSDGGIIGLMLASWYPGLLSRLVVCGASTSPEGTKRGWLRLFRLLYLITRDKKYRLMLTEPHITKEDLKSIDIPVLVLAGEKDMIRAEDTRFIAGSIPGAALRILRKENHMSYVINSPKLYGAMETFLRSSDG</sequence>
<reference evidence="3 4" key="1">
    <citation type="submission" date="2016-11" db="EMBL/GenBank/DDBJ databases">
        <authorList>
            <person name="Jaros S."/>
            <person name="Januszkiewicz K."/>
            <person name="Wedrychowicz H."/>
        </authorList>
    </citation>
    <scope>NUCLEOTIDE SEQUENCE [LARGE SCALE GENOMIC DNA]</scope>
    <source>
        <strain evidence="3 4">DSM 10068</strain>
    </source>
</reference>
<dbReference type="InterPro" id="IPR000073">
    <property type="entry name" value="AB_hydrolase_1"/>
</dbReference>
<dbReference type="Proteomes" id="UP000183995">
    <property type="component" value="Unassembled WGS sequence"/>
</dbReference>
<protein>
    <submittedName>
        <fullName evidence="3">Pimeloyl-ACP methyl ester carboxylesterase</fullName>
    </submittedName>
</protein>
<dbReference type="STRING" id="1123282.SAMN02745823_00157"/>
<evidence type="ECO:0000259" key="2">
    <source>
        <dbReference type="Pfam" id="PF00561"/>
    </source>
</evidence>
<dbReference type="RefSeq" id="WP_073075742.1">
    <property type="nucleotide sequence ID" value="NZ_FQXV01000001.1"/>
</dbReference>
<name>A0A1M5TN35_9FIRM</name>
<dbReference type="OrthoDB" id="9775557at2"/>
<organism evidence="3 4">
    <name type="scientific">Sporobacter termitidis DSM 10068</name>
    <dbReference type="NCBI Taxonomy" id="1123282"/>
    <lineage>
        <taxon>Bacteria</taxon>
        <taxon>Bacillati</taxon>
        <taxon>Bacillota</taxon>
        <taxon>Clostridia</taxon>
        <taxon>Eubacteriales</taxon>
        <taxon>Oscillospiraceae</taxon>
        <taxon>Sporobacter</taxon>
    </lineage>
</organism>
<dbReference type="SUPFAM" id="SSF53474">
    <property type="entry name" value="alpha/beta-Hydrolases"/>
    <property type="match status" value="1"/>
</dbReference>
<dbReference type="Gene3D" id="3.40.50.1820">
    <property type="entry name" value="alpha/beta hydrolase"/>
    <property type="match status" value="2"/>
</dbReference>
<keyword evidence="4" id="KW-1185">Reference proteome</keyword>
<dbReference type="AlphaFoldDB" id="A0A1M5TN35"/>
<accession>A0A1M5TN35</accession>
<dbReference type="GO" id="GO:0016787">
    <property type="term" value="F:hydrolase activity"/>
    <property type="evidence" value="ECO:0007669"/>
    <property type="project" value="UniProtKB-KW"/>
</dbReference>
<proteinExistence type="predicted"/>
<dbReference type="InterPro" id="IPR050266">
    <property type="entry name" value="AB_hydrolase_sf"/>
</dbReference>
<dbReference type="PANTHER" id="PTHR43798">
    <property type="entry name" value="MONOACYLGLYCEROL LIPASE"/>
    <property type="match status" value="1"/>
</dbReference>
<evidence type="ECO:0000313" key="4">
    <source>
        <dbReference type="Proteomes" id="UP000183995"/>
    </source>
</evidence>
<dbReference type="Pfam" id="PF00561">
    <property type="entry name" value="Abhydrolase_1"/>
    <property type="match status" value="1"/>
</dbReference>
<dbReference type="EMBL" id="FQXV01000001">
    <property type="protein sequence ID" value="SHH52071.1"/>
    <property type="molecule type" value="Genomic_DNA"/>
</dbReference>
<feature type="domain" description="AB hydrolase-1" evidence="2">
    <location>
        <begin position="19"/>
        <end position="121"/>
    </location>
</feature>
<dbReference type="GO" id="GO:0016020">
    <property type="term" value="C:membrane"/>
    <property type="evidence" value="ECO:0007669"/>
    <property type="project" value="TreeGrafter"/>
</dbReference>
<evidence type="ECO:0000313" key="3">
    <source>
        <dbReference type="EMBL" id="SHH52071.1"/>
    </source>
</evidence>
<keyword evidence="1" id="KW-0378">Hydrolase</keyword>
<gene>
    <name evidence="3" type="ORF">SAMN02745823_00157</name>
</gene>
<dbReference type="PANTHER" id="PTHR43798:SF31">
    <property type="entry name" value="AB HYDROLASE SUPERFAMILY PROTEIN YCLE"/>
    <property type="match status" value="1"/>
</dbReference>
<evidence type="ECO:0000256" key="1">
    <source>
        <dbReference type="ARBA" id="ARBA00022801"/>
    </source>
</evidence>